<reference evidence="2 3" key="2">
    <citation type="journal article" date="2016" name="Genome Announc.">
        <title>Draft Genome Sequence of Oceanobacillus picturae Heshi-B3, Isolated from Fermented Rice Bran in a Traditional Japanese Seafood Dish.</title>
        <authorList>
            <person name="Akuzawa S."/>
            <person name="Nagaoka J."/>
            <person name="Kanekatsu M."/>
            <person name="Kanesaki Y."/>
            <person name="Suzuki T."/>
        </authorList>
    </citation>
    <scope>NUCLEOTIDE SEQUENCE [LARGE SCALE GENOMIC DNA]</scope>
    <source>
        <strain evidence="2 3">Heshi-B3</strain>
    </source>
</reference>
<organism evidence="2 3">
    <name type="scientific">Oceanobacillus picturae</name>
    <dbReference type="NCBI Taxonomy" id="171693"/>
    <lineage>
        <taxon>Bacteria</taxon>
        <taxon>Bacillati</taxon>
        <taxon>Bacillota</taxon>
        <taxon>Bacilli</taxon>
        <taxon>Bacillales</taxon>
        <taxon>Bacillaceae</taxon>
        <taxon>Oceanobacillus</taxon>
    </lineage>
</organism>
<dbReference type="Proteomes" id="UP000052946">
    <property type="component" value="Unassembled WGS sequence"/>
</dbReference>
<name>A0A0U9HZU2_9BACI</name>
<gene>
    <name evidence="2" type="ORF">OPHB3_2176</name>
</gene>
<dbReference type="RefSeq" id="WP_058950314.1">
    <property type="nucleotide sequence ID" value="NZ_BBXV01000024.1"/>
</dbReference>
<evidence type="ECO:0000313" key="3">
    <source>
        <dbReference type="Proteomes" id="UP000052946"/>
    </source>
</evidence>
<keyword evidence="1" id="KW-1133">Transmembrane helix</keyword>
<dbReference type="AlphaFoldDB" id="A0A0U9HZU2"/>
<sequence length="130" mass="14868">MNILLPSYKRILITCFIAFVAYFSTHVFLSIIAIASPAHIPEQHMIQEGYVVSKSWNGIRIAKQPISASDKLTNFFKGHTDSIFVEKHPEIGAKPLFHDLKINQKVRIYSDYLRESNPPKTSAYFIEKLS</sequence>
<dbReference type="OrthoDB" id="2890443at2"/>
<keyword evidence="1" id="KW-0472">Membrane</keyword>
<keyword evidence="1" id="KW-0812">Transmembrane</keyword>
<reference evidence="3" key="1">
    <citation type="submission" date="2015-07" db="EMBL/GenBank/DDBJ databases">
        <title>Draft Genome Sequence of Oceanobacillus picturae Heshi-B3 that Was Isolated from Fermented Rice Bran with Aging Salted Mackerel, Which Was Named Heshiko as Traditional Fermented Seafood in Japan.</title>
        <authorList>
            <person name="Akuzawa S."/>
            <person name="Nakagawa J."/>
            <person name="Kanekatsu T."/>
            <person name="Kanesaki Y."/>
            <person name="Suzuki T."/>
        </authorList>
    </citation>
    <scope>NUCLEOTIDE SEQUENCE [LARGE SCALE GENOMIC DNA]</scope>
    <source>
        <strain evidence="3">Heshi-B3</strain>
    </source>
</reference>
<protein>
    <submittedName>
        <fullName evidence="2">Uncharacterized protein</fullName>
    </submittedName>
</protein>
<accession>A0A0U9HZU2</accession>
<evidence type="ECO:0000313" key="2">
    <source>
        <dbReference type="EMBL" id="GAQ18237.1"/>
    </source>
</evidence>
<feature type="transmembrane region" description="Helical" evidence="1">
    <location>
        <begin position="12"/>
        <end position="35"/>
    </location>
</feature>
<dbReference type="Pfam" id="PF11518">
    <property type="entry name" value="DUF3221"/>
    <property type="match status" value="1"/>
</dbReference>
<proteinExistence type="predicted"/>
<dbReference type="EMBL" id="BBXV01000024">
    <property type="protein sequence ID" value="GAQ18237.1"/>
    <property type="molecule type" value="Genomic_DNA"/>
</dbReference>
<comment type="caution">
    <text evidence="2">The sequence shown here is derived from an EMBL/GenBank/DDBJ whole genome shotgun (WGS) entry which is preliminary data.</text>
</comment>
<evidence type="ECO:0000256" key="1">
    <source>
        <dbReference type="SAM" id="Phobius"/>
    </source>
</evidence>
<dbReference type="InterPro" id="IPR021598">
    <property type="entry name" value="DUF3221"/>
</dbReference>